<proteinExistence type="predicted"/>
<gene>
    <name evidence="1" type="ORF">NBR_LOCUS11602</name>
</gene>
<reference evidence="1 2" key="2">
    <citation type="submission" date="2018-11" db="EMBL/GenBank/DDBJ databases">
        <authorList>
            <consortium name="Pathogen Informatics"/>
        </authorList>
    </citation>
    <scope>NUCLEOTIDE SEQUENCE [LARGE SCALE GENOMIC DNA]</scope>
</reference>
<evidence type="ECO:0000313" key="3">
    <source>
        <dbReference type="WBParaSite" id="NBR_0001160101-mRNA-1"/>
    </source>
</evidence>
<protein>
    <submittedName>
        <fullName evidence="3">Ovule protein</fullName>
    </submittedName>
</protein>
<evidence type="ECO:0000313" key="2">
    <source>
        <dbReference type="Proteomes" id="UP000271162"/>
    </source>
</evidence>
<dbReference type="WBParaSite" id="NBR_0001160101-mRNA-1">
    <property type="protein sequence ID" value="NBR_0001160101-mRNA-1"/>
    <property type="gene ID" value="NBR_0001160101"/>
</dbReference>
<organism evidence="3">
    <name type="scientific">Nippostrongylus brasiliensis</name>
    <name type="common">Rat hookworm</name>
    <dbReference type="NCBI Taxonomy" id="27835"/>
    <lineage>
        <taxon>Eukaryota</taxon>
        <taxon>Metazoa</taxon>
        <taxon>Ecdysozoa</taxon>
        <taxon>Nematoda</taxon>
        <taxon>Chromadorea</taxon>
        <taxon>Rhabditida</taxon>
        <taxon>Rhabditina</taxon>
        <taxon>Rhabditomorpha</taxon>
        <taxon>Strongyloidea</taxon>
        <taxon>Heligmosomidae</taxon>
        <taxon>Nippostrongylus</taxon>
    </lineage>
</organism>
<name>A0A0N4Y6A1_NIPBR</name>
<sequence length="91" mass="10596">MYRGLLKNSNPQFWMKNPVREKRVAATCPKKSTRSRNSINKYEKIVTEREKENEKKVITGARDSVKDLLFSHFYECDVVCLILCGGDCDHK</sequence>
<dbReference type="Proteomes" id="UP000271162">
    <property type="component" value="Unassembled WGS sequence"/>
</dbReference>
<accession>A0A0N4Y6A1</accession>
<dbReference type="AlphaFoldDB" id="A0A0N4Y6A1"/>
<keyword evidence="2" id="KW-1185">Reference proteome</keyword>
<evidence type="ECO:0000313" key="1">
    <source>
        <dbReference type="EMBL" id="VDL75191.1"/>
    </source>
</evidence>
<reference evidence="3" key="1">
    <citation type="submission" date="2017-02" db="UniProtKB">
        <authorList>
            <consortium name="WormBaseParasite"/>
        </authorList>
    </citation>
    <scope>IDENTIFICATION</scope>
</reference>
<dbReference type="EMBL" id="UYSL01020559">
    <property type="protein sequence ID" value="VDL75191.1"/>
    <property type="molecule type" value="Genomic_DNA"/>
</dbReference>